<accession>A0A1N6QUB6</accession>
<organism evidence="2 3">
    <name type="scientific">Maribacter ulvicola</name>
    <dbReference type="NCBI Taxonomy" id="228959"/>
    <lineage>
        <taxon>Bacteria</taxon>
        <taxon>Pseudomonadati</taxon>
        <taxon>Bacteroidota</taxon>
        <taxon>Flavobacteriia</taxon>
        <taxon>Flavobacteriales</taxon>
        <taxon>Flavobacteriaceae</taxon>
        <taxon>Maribacter</taxon>
    </lineage>
</organism>
<name>A0A1N6QUB6_9FLAO</name>
<dbReference type="Proteomes" id="UP000186953">
    <property type="component" value="Unassembled WGS sequence"/>
</dbReference>
<dbReference type="PANTHER" id="PTHR34585:SF22">
    <property type="entry name" value="HELIX-TURN-HELIX DOMAIN-CONTAINING PROTEIN"/>
    <property type="match status" value="1"/>
</dbReference>
<dbReference type="PANTHER" id="PTHR34585">
    <property type="match status" value="1"/>
</dbReference>
<dbReference type="STRING" id="228959.SAMN05421797_1011026"/>
<reference evidence="3" key="1">
    <citation type="submission" date="2017-01" db="EMBL/GenBank/DDBJ databases">
        <authorList>
            <person name="Varghese N."/>
            <person name="Submissions S."/>
        </authorList>
    </citation>
    <scope>NUCLEOTIDE SEQUENCE [LARGE SCALE GENOMIC DNA]</scope>
    <source>
        <strain evidence="3">DSM 15366</strain>
    </source>
</reference>
<evidence type="ECO:0000313" key="2">
    <source>
        <dbReference type="EMBL" id="SIQ20148.1"/>
    </source>
</evidence>
<feature type="domain" description="Helix-turn-helix" evidence="1">
    <location>
        <begin position="57"/>
        <end position="107"/>
    </location>
</feature>
<sequence>MAKPPKVFLMEGGFVLNRLQMSATIITTEDLLEFKMELLEDIKHLLQNQTGQPVKKWLKSPEVRELLGISPGTLQNLRINGTLPYTKVGGVLYYDYKEIMKVLEQNRVHNKF</sequence>
<dbReference type="InterPro" id="IPR041657">
    <property type="entry name" value="HTH_17"/>
</dbReference>
<dbReference type="Pfam" id="PF12728">
    <property type="entry name" value="HTH_17"/>
    <property type="match status" value="1"/>
</dbReference>
<dbReference type="InterPro" id="IPR009061">
    <property type="entry name" value="DNA-bd_dom_put_sf"/>
</dbReference>
<proteinExistence type="predicted"/>
<gene>
    <name evidence="2" type="ORF">SAMN05421797_1011026</name>
</gene>
<dbReference type="EMBL" id="FTMA01000001">
    <property type="protein sequence ID" value="SIQ20148.1"/>
    <property type="molecule type" value="Genomic_DNA"/>
</dbReference>
<keyword evidence="3" id="KW-1185">Reference proteome</keyword>
<dbReference type="SUPFAM" id="SSF46955">
    <property type="entry name" value="Putative DNA-binding domain"/>
    <property type="match status" value="1"/>
</dbReference>
<dbReference type="AlphaFoldDB" id="A0A1N6QUB6"/>
<evidence type="ECO:0000313" key="3">
    <source>
        <dbReference type="Proteomes" id="UP000186953"/>
    </source>
</evidence>
<protein>
    <submittedName>
        <fullName evidence="2">Helix-turn-helix domain-containing protein</fullName>
    </submittedName>
</protein>
<evidence type="ECO:0000259" key="1">
    <source>
        <dbReference type="Pfam" id="PF12728"/>
    </source>
</evidence>